<dbReference type="PANTHER" id="PTHR30522">
    <property type="entry name" value="NUCLEOSIDE TRIPHOSPHATE PYROPHOSPHOHYDROLASE"/>
    <property type="match status" value="1"/>
</dbReference>
<dbReference type="InterPro" id="IPR004518">
    <property type="entry name" value="MazG-like_dom"/>
</dbReference>
<dbReference type="Gene3D" id="1.10.287.1080">
    <property type="entry name" value="MazG-like"/>
    <property type="match status" value="2"/>
</dbReference>
<protein>
    <recommendedName>
        <fullName evidence="4">Nucleoside triphosphate pyrophosphohydrolase</fullName>
        <ecNumber evidence="3">3.6.1.8</ecNumber>
    </recommendedName>
</protein>
<dbReference type="CDD" id="cd11528">
    <property type="entry name" value="NTP-PPase_MazG_Nterm"/>
    <property type="match status" value="1"/>
</dbReference>
<dbReference type="NCBIfam" id="NF007113">
    <property type="entry name" value="PRK09562.1"/>
    <property type="match status" value="1"/>
</dbReference>
<gene>
    <name evidence="7" type="primary">mazG</name>
    <name evidence="7" type="ORF">J0X15_04490</name>
</gene>
<dbReference type="CDD" id="cd11529">
    <property type="entry name" value="NTP-PPase_MazG_Cterm"/>
    <property type="match status" value="1"/>
</dbReference>
<comment type="catalytic activity">
    <reaction evidence="1">
        <text>ATP + H2O = AMP + diphosphate + H(+)</text>
        <dbReference type="Rhea" id="RHEA:14245"/>
        <dbReference type="ChEBI" id="CHEBI:15377"/>
        <dbReference type="ChEBI" id="CHEBI:15378"/>
        <dbReference type="ChEBI" id="CHEBI:30616"/>
        <dbReference type="ChEBI" id="CHEBI:33019"/>
        <dbReference type="ChEBI" id="CHEBI:456215"/>
        <dbReference type="EC" id="3.6.1.8"/>
    </reaction>
</comment>
<dbReference type="GO" id="GO:0046047">
    <property type="term" value="P:TTP catabolic process"/>
    <property type="evidence" value="ECO:0007669"/>
    <property type="project" value="TreeGrafter"/>
</dbReference>
<keyword evidence="7" id="KW-0378">Hydrolase</keyword>
<feature type="domain" description="NTP pyrophosphohydrolase MazG-like" evidence="6">
    <location>
        <begin position="180"/>
        <end position="240"/>
    </location>
</feature>
<name>A0A939EL51_9HYPH</name>
<dbReference type="GO" id="GO:0046081">
    <property type="term" value="P:dUTP catabolic process"/>
    <property type="evidence" value="ECO:0007669"/>
    <property type="project" value="TreeGrafter"/>
</dbReference>
<evidence type="ECO:0000259" key="6">
    <source>
        <dbReference type="Pfam" id="PF03819"/>
    </source>
</evidence>
<dbReference type="GO" id="GO:0047693">
    <property type="term" value="F:ATP diphosphatase activity"/>
    <property type="evidence" value="ECO:0007669"/>
    <property type="project" value="UniProtKB-EC"/>
</dbReference>
<dbReference type="FunFam" id="1.10.287.1080:FF:000003">
    <property type="entry name" value="Nucleoside triphosphate pyrophosphohydrolase"/>
    <property type="match status" value="1"/>
</dbReference>
<evidence type="ECO:0000313" key="8">
    <source>
        <dbReference type="Proteomes" id="UP000664779"/>
    </source>
</evidence>
<keyword evidence="8" id="KW-1185">Reference proteome</keyword>
<evidence type="ECO:0000256" key="1">
    <source>
        <dbReference type="ARBA" id="ARBA00052141"/>
    </source>
</evidence>
<dbReference type="InterPro" id="IPR011551">
    <property type="entry name" value="NTP_PyrPHydrolase_MazG"/>
</dbReference>
<dbReference type="GO" id="GO:0046061">
    <property type="term" value="P:dATP catabolic process"/>
    <property type="evidence" value="ECO:0007669"/>
    <property type="project" value="TreeGrafter"/>
</dbReference>
<dbReference type="GO" id="GO:0046076">
    <property type="term" value="P:dTTP catabolic process"/>
    <property type="evidence" value="ECO:0007669"/>
    <property type="project" value="TreeGrafter"/>
</dbReference>
<dbReference type="EMBL" id="JAFLNF010000002">
    <property type="protein sequence ID" value="MBO0344473.1"/>
    <property type="molecule type" value="Genomic_DNA"/>
</dbReference>
<dbReference type="Proteomes" id="UP000664779">
    <property type="component" value="Unassembled WGS sequence"/>
</dbReference>
<dbReference type="GO" id="GO:0006203">
    <property type="term" value="P:dGTP catabolic process"/>
    <property type="evidence" value="ECO:0007669"/>
    <property type="project" value="TreeGrafter"/>
</dbReference>
<reference evidence="7" key="1">
    <citation type="submission" date="2021-03" db="EMBL/GenBank/DDBJ databases">
        <title>Roseibium sp. CAU 1637 isolated from Incheon.</title>
        <authorList>
            <person name="Kim W."/>
        </authorList>
    </citation>
    <scope>NUCLEOTIDE SEQUENCE</scope>
    <source>
        <strain evidence="7">CAU 1637</strain>
    </source>
</reference>
<evidence type="ECO:0000256" key="5">
    <source>
        <dbReference type="SAM" id="Coils"/>
    </source>
</evidence>
<dbReference type="FunFam" id="1.10.287.1080:FF:000001">
    <property type="entry name" value="Nucleoside triphosphate pyrophosphohydrolase"/>
    <property type="match status" value="1"/>
</dbReference>
<dbReference type="RefSeq" id="WP_206938550.1">
    <property type="nucleotide sequence ID" value="NZ_JAFLNF010000002.1"/>
</dbReference>
<organism evidence="7 8">
    <name type="scientific">Roseibium limicola</name>
    <dbReference type="NCBI Taxonomy" id="2816037"/>
    <lineage>
        <taxon>Bacteria</taxon>
        <taxon>Pseudomonadati</taxon>
        <taxon>Pseudomonadota</taxon>
        <taxon>Alphaproteobacteria</taxon>
        <taxon>Hyphomicrobiales</taxon>
        <taxon>Stappiaceae</taxon>
        <taxon>Roseibium</taxon>
    </lineage>
</organism>
<dbReference type="EC" id="3.6.1.8" evidence="3"/>
<proteinExistence type="inferred from homology"/>
<accession>A0A939EL51</accession>
<dbReference type="SUPFAM" id="SSF101386">
    <property type="entry name" value="all-alpha NTP pyrophosphatases"/>
    <property type="match status" value="2"/>
</dbReference>
<dbReference type="GO" id="GO:0046052">
    <property type="term" value="P:UTP catabolic process"/>
    <property type="evidence" value="ECO:0007669"/>
    <property type="project" value="TreeGrafter"/>
</dbReference>
<dbReference type="GO" id="GO:0006950">
    <property type="term" value="P:response to stress"/>
    <property type="evidence" value="ECO:0007669"/>
    <property type="project" value="UniProtKB-ARBA"/>
</dbReference>
<comment type="caution">
    <text evidence="7">The sequence shown here is derived from an EMBL/GenBank/DDBJ whole genome shotgun (WGS) entry which is preliminary data.</text>
</comment>
<evidence type="ECO:0000256" key="3">
    <source>
        <dbReference type="ARBA" id="ARBA00066372"/>
    </source>
</evidence>
<feature type="coiled-coil region" evidence="5">
    <location>
        <begin position="41"/>
        <end position="68"/>
    </location>
</feature>
<dbReference type="PANTHER" id="PTHR30522:SF0">
    <property type="entry name" value="NUCLEOSIDE TRIPHOSPHATE PYROPHOSPHOHYDROLASE"/>
    <property type="match status" value="1"/>
</dbReference>
<dbReference type="Pfam" id="PF03819">
    <property type="entry name" value="MazG"/>
    <property type="match status" value="2"/>
</dbReference>
<dbReference type="InterPro" id="IPR048015">
    <property type="entry name" value="NTP-PPase_MazG-like_N"/>
</dbReference>
<comment type="similarity">
    <text evidence="2">Belongs to the nucleoside triphosphate pyrophosphohydrolase family.</text>
</comment>
<dbReference type="NCBIfam" id="TIGR00444">
    <property type="entry name" value="mazG"/>
    <property type="match status" value="1"/>
</dbReference>
<feature type="domain" description="NTP pyrophosphohydrolase MazG-like" evidence="6">
    <location>
        <begin position="30"/>
        <end position="103"/>
    </location>
</feature>
<keyword evidence="5" id="KW-0175">Coiled coil</keyword>
<evidence type="ECO:0000256" key="2">
    <source>
        <dbReference type="ARBA" id="ARBA00061115"/>
    </source>
</evidence>
<evidence type="ECO:0000313" key="7">
    <source>
        <dbReference type="EMBL" id="MBO0344473.1"/>
    </source>
</evidence>
<dbReference type="AlphaFoldDB" id="A0A939EL51"/>
<sequence length="273" mass="30852">MKPGRDVSRLVEIMAALRTPVSGCPWDLEQTFRTIAPYTIEEAYEVADAIARNDMENLEEELGDLLLQVVYHAQMAQEEDLFDFADVVEGVTKKMIRRHPHVFGDENGDKAELVKGIWDRIKSEEKAERAQRRAAMGMEETKPRYLDDIPTAFPALLEAEKLQRKASKVGFDWGDPVPVLAKIREETEELAAELTAGTPDRDRIEDELGDTLFALANLARHLDIDPEAALRRTNLKFRTRFAAIEDHAETTATTLDAMSLNEMEAAWQAAKKK</sequence>
<dbReference type="InterPro" id="IPR048011">
    <property type="entry name" value="NTP-PPase_MazG-like_C"/>
</dbReference>
<evidence type="ECO:0000256" key="4">
    <source>
        <dbReference type="ARBA" id="ARBA00074799"/>
    </source>
</evidence>